<dbReference type="PANTHER" id="PTHR23151:SF90">
    <property type="entry name" value="DIHYDROLIPOYLLYSINE-RESIDUE ACETYLTRANSFERASE COMPONENT OF PYRUVATE DEHYDROGENASE COMPLEX, MITOCHONDRIAL-RELATED"/>
    <property type="match status" value="1"/>
</dbReference>
<dbReference type="InterPro" id="IPR000089">
    <property type="entry name" value="Biotin_lipoyl"/>
</dbReference>
<organism evidence="2 3">
    <name type="scientific">Favolaschia claudopus</name>
    <dbReference type="NCBI Taxonomy" id="2862362"/>
    <lineage>
        <taxon>Eukaryota</taxon>
        <taxon>Fungi</taxon>
        <taxon>Dikarya</taxon>
        <taxon>Basidiomycota</taxon>
        <taxon>Agaricomycotina</taxon>
        <taxon>Agaricomycetes</taxon>
        <taxon>Agaricomycetidae</taxon>
        <taxon>Agaricales</taxon>
        <taxon>Marasmiineae</taxon>
        <taxon>Mycenaceae</taxon>
        <taxon>Favolaschia</taxon>
    </lineage>
</organism>
<gene>
    <name evidence="2" type="ORF">R3P38DRAFT_3036616</name>
</gene>
<keyword evidence="3" id="KW-1185">Reference proteome</keyword>
<dbReference type="AlphaFoldDB" id="A0AAW0ADF2"/>
<protein>
    <submittedName>
        <fullName evidence="2">Dihydrolipoyllysine-residue acetyltransferase</fullName>
    </submittedName>
</protein>
<dbReference type="CDD" id="cd06849">
    <property type="entry name" value="lipoyl_domain"/>
    <property type="match status" value="1"/>
</dbReference>
<dbReference type="PROSITE" id="PS50968">
    <property type="entry name" value="BIOTINYL_LIPOYL"/>
    <property type="match status" value="1"/>
</dbReference>
<evidence type="ECO:0000313" key="3">
    <source>
        <dbReference type="Proteomes" id="UP001362999"/>
    </source>
</evidence>
<accession>A0AAW0ADF2</accession>
<dbReference type="GO" id="GO:0045254">
    <property type="term" value="C:pyruvate dehydrogenase complex"/>
    <property type="evidence" value="ECO:0007669"/>
    <property type="project" value="InterPro"/>
</dbReference>
<reference evidence="2 3" key="1">
    <citation type="journal article" date="2024" name="J Genomics">
        <title>Draft genome sequencing and assembly of Favolaschia claudopus CIRM-BRFM 2984 isolated from oak limbs.</title>
        <authorList>
            <person name="Navarro D."/>
            <person name="Drula E."/>
            <person name="Chaduli D."/>
            <person name="Cazenave R."/>
            <person name="Ahrendt S."/>
            <person name="Wang J."/>
            <person name="Lipzen A."/>
            <person name="Daum C."/>
            <person name="Barry K."/>
            <person name="Grigoriev I.V."/>
            <person name="Favel A."/>
            <person name="Rosso M.N."/>
            <person name="Martin F."/>
        </authorList>
    </citation>
    <scope>NUCLEOTIDE SEQUENCE [LARGE SCALE GENOMIC DNA]</scope>
    <source>
        <strain evidence="2 3">CIRM-BRFM 2984</strain>
    </source>
</reference>
<dbReference type="Proteomes" id="UP001362999">
    <property type="component" value="Unassembled WGS sequence"/>
</dbReference>
<dbReference type="InterPro" id="IPR045257">
    <property type="entry name" value="E2/Pdx1"/>
</dbReference>
<dbReference type="Gene3D" id="2.40.50.100">
    <property type="match status" value="1"/>
</dbReference>
<dbReference type="PANTHER" id="PTHR23151">
    <property type="entry name" value="DIHYDROLIPOAMIDE ACETYL/SUCCINYL-TRANSFERASE-RELATED"/>
    <property type="match status" value="1"/>
</dbReference>
<feature type="domain" description="Lipoyl-binding" evidence="1">
    <location>
        <begin position="28"/>
        <end position="104"/>
    </location>
</feature>
<name>A0AAW0ADF2_9AGAR</name>
<sequence length="236" mass="25527">MNFLSISLSSRVLPATLARRSFHGSSARLGIMMPALSPFMTRGNISRWIKKEGETFKPGDTLLEIETEYARVKVEAENSGTMGQILSPDGSTNVPVEQVIALVESKTTTETIFPSTRPTAQMHPPPPPLVAPSLPRQHTPFPNRGAANLDKIPIMATSGHRPNGAATVRGITIDHAAPQRLAILTSSSRWPTNRPDHSVDIAAENSQTITAATELRKTIVSNLSRQGSAQYFDGLI</sequence>
<dbReference type="SUPFAM" id="SSF51230">
    <property type="entry name" value="Single hybrid motif"/>
    <property type="match status" value="1"/>
</dbReference>
<dbReference type="GO" id="GO:0006086">
    <property type="term" value="P:pyruvate decarboxylation to acetyl-CoA"/>
    <property type="evidence" value="ECO:0007669"/>
    <property type="project" value="InterPro"/>
</dbReference>
<dbReference type="Pfam" id="PF00364">
    <property type="entry name" value="Biotin_lipoyl"/>
    <property type="match status" value="1"/>
</dbReference>
<evidence type="ECO:0000259" key="1">
    <source>
        <dbReference type="PROSITE" id="PS50968"/>
    </source>
</evidence>
<evidence type="ECO:0000313" key="2">
    <source>
        <dbReference type="EMBL" id="KAK7006746.1"/>
    </source>
</evidence>
<proteinExistence type="predicted"/>
<dbReference type="EMBL" id="JAWWNJ010000075">
    <property type="protein sequence ID" value="KAK7006746.1"/>
    <property type="molecule type" value="Genomic_DNA"/>
</dbReference>
<comment type="caution">
    <text evidence="2">The sequence shown here is derived from an EMBL/GenBank/DDBJ whole genome shotgun (WGS) entry which is preliminary data.</text>
</comment>
<dbReference type="InterPro" id="IPR011053">
    <property type="entry name" value="Single_hybrid_motif"/>
</dbReference>